<evidence type="ECO:0000256" key="2">
    <source>
        <dbReference type="ARBA" id="ARBA00022475"/>
    </source>
</evidence>
<comment type="subcellular location">
    <subcellularLocation>
        <location evidence="1">Cell membrane</location>
        <topology evidence="1">Multi-pass membrane protein</topology>
    </subcellularLocation>
</comment>
<keyword evidence="9" id="KW-1185">Reference proteome</keyword>
<dbReference type="Pfam" id="PF12823">
    <property type="entry name" value="DUF3817"/>
    <property type="match status" value="1"/>
</dbReference>
<dbReference type="RefSeq" id="WP_089262914.1">
    <property type="nucleotide sequence ID" value="NZ_FZNV01000009.1"/>
</dbReference>
<evidence type="ECO:0000313" key="9">
    <source>
        <dbReference type="Proteomes" id="UP000198337"/>
    </source>
</evidence>
<name>A0ABY1SMC1_9FLAO</name>
<dbReference type="EMBL" id="FZNV01000009">
    <property type="protein sequence ID" value="SNR77693.1"/>
    <property type="molecule type" value="Genomic_DNA"/>
</dbReference>
<evidence type="ECO:0000256" key="3">
    <source>
        <dbReference type="ARBA" id="ARBA00022692"/>
    </source>
</evidence>
<sequence length="97" mass="11056">MLKLFRATAILEGISYLALFGISMPLKYWAEIPGPNKIIGNIHGILFIAYIILTVVVGLKYKWSIKKLLIFGIASLLPFATFYVEEKYLRKQNAIQH</sequence>
<dbReference type="PANTHER" id="PTHR40077:SF1">
    <property type="entry name" value="MEMBRANE PROTEIN"/>
    <property type="match status" value="1"/>
</dbReference>
<evidence type="ECO:0000256" key="4">
    <source>
        <dbReference type="ARBA" id="ARBA00022989"/>
    </source>
</evidence>
<evidence type="ECO:0000259" key="7">
    <source>
        <dbReference type="Pfam" id="PF12823"/>
    </source>
</evidence>
<keyword evidence="5 6" id="KW-0472">Membrane</keyword>
<dbReference type="PANTHER" id="PTHR40077">
    <property type="entry name" value="MEMBRANE PROTEIN-RELATED"/>
    <property type="match status" value="1"/>
</dbReference>
<feature type="transmembrane region" description="Helical" evidence="6">
    <location>
        <begin position="68"/>
        <end position="84"/>
    </location>
</feature>
<feature type="transmembrane region" description="Helical" evidence="6">
    <location>
        <begin position="7"/>
        <end position="26"/>
    </location>
</feature>
<proteinExistence type="predicted"/>
<keyword evidence="2" id="KW-1003">Cell membrane</keyword>
<dbReference type="NCBIfam" id="TIGR03954">
    <property type="entry name" value="integ_memb_HG"/>
    <property type="match status" value="1"/>
</dbReference>
<evidence type="ECO:0000256" key="6">
    <source>
        <dbReference type="SAM" id="Phobius"/>
    </source>
</evidence>
<keyword evidence="3 6" id="KW-0812">Transmembrane</keyword>
<gene>
    <name evidence="8" type="ORF">SAMN04488009_3737</name>
</gene>
<protein>
    <submittedName>
        <fullName evidence="8">Integral membrane protein</fullName>
    </submittedName>
</protein>
<evidence type="ECO:0000313" key="8">
    <source>
        <dbReference type="EMBL" id="SNR77693.1"/>
    </source>
</evidence>
<keyword evidence="4 6" id="KW-1133">Transmembrane helix</keyword>
<comment type="caution">
    <text evidence="8">The sequence shown here is derived from an EMBL/GenBank/DDBJ whole genome shotgun (WGS) entry which is preliminary data.</text>
</comment>
<feature type="transmembrane region" description="Helical" evidence="6">
    <location>
        <begin position="38"/>
        <end position="61"/>
    </location>
</feature>
<organism evidence="8 9">
    <name type="scientific">Maribacter sedimenticola</name>
    <dbReference type="NCBI Taxonomy" id="228956"/>
    <lineage>
        <taxon>Bacteria</taxon>
        <taxon>Pseudomonadati</taxon>
        <taxon>Bacteroidota</taxon>
        <taxon>Flavobacteriia</taxon>
        <taxon>Flavobacteriales</taxon>
        <taxon>Flavobacteriaceae</taxon>
        <taxon>Maribacter</taxon>
    </lineage>
</organism>
<evidence type="ECO:0000256" key="5">
    <source>
        <dbReference type="ARBA" id="ARBA00023136"/>
    </source>
</evidence>
<accession>A0ABY1SMC1</accession>
<dbReference type="InterPro" id="IPR023845">
    <property type="entry name" value="DUF3817_TM"/>
</dbReference>
<evidence type="ECO:0000256" key="1">
    <source>
        <dbReference type="ARBA" id="ARBA00004651"/>
    </source>
</evidence>
<dbReference type="Proteomes" id="UP000198337">
    <property type="component" value="Unassembled WGS sequence"/>
</dbReference>
<reference evidence="8 9" key="1">
    <citation type="submission" date="2017-06" db="EMBL/GenBank/DDBJ databases">
        <authorList>
            <person name="Varghese N."/>
            <person name="Submissions S."/>
        </authorList>
    </citation>
    <scope>NUCLEOTIDE SEQUENCE [LARGE SCALE GENOMIC DNA]</scope>
    <source>
        <strain evidence="8 9">DSM 19840</strain>
    </source>
</reference>
<feature type="domain" description="DUF3817" evidence="7">
    <location>
        <begin position="2"/>
        <end position="89"/>
    </location>
</feature>